<evidence type="ECO:0000313" key="3">
    <source>
        <dbReference type="EMBL" id="UNO47922.1"/>
    </source>
</evidence>
<dbReference type="AlphaFoldDB" id="T0BU13"/>
<dbReference type="RefSeq" id="WP_021297276.1">
    <property type="nucleotide sequence ID" value="NZ_AURB01000149.1"/>
</dbReference>
<protein>
    <submittedName>
        <fullName evidence="3">Class I SAM-dependent methyltransferase</fullName>
    </submittedName>
</protein>
<evidence type="ECO:0000256" key="1">
    <source>
        <dbReference type="ARBA" id="ARBA00022603"/>
    </source>
</evidence>
<dbReference type="Gene3D" id="3.40.50.150">
    <property type="entry name" value="Vaccinia Virus protein VP39"/>
    <property type="match status" value="1"/>
</dbReference>
<reference evidence="4" key="1">
    <citation type="journal article" date="2022" name="G3 (Bethesda)">
        <title>Unveiling the complete genome sequence of Alicyclobacillus acidoterrestris DSM 3922T, a taint-producing strain.</title>
        <authorList>
            <person name="Leonardo I.C."/>
            <person name="Barreto Crespo M.T."/>
            <person name="Gaspar F.B."/>
        </authorList>
    </citation>
    <scope>NUCLEOTIDE SEQUENCE [LARGE SCALE GENOMIC DNA]</scope>
    <source>
        <strain evidence="4">DSM 3922</strain>
    </source>
</reference>
<evidence type="ECO:0000313" key="4">
    <source>
        <dbReference type="Proteomes" id="UP000829401"/>
    </source>
</evidence>
<gene>
    <name evidence="3" type="ORF">K1I37_14695</name>
</gene>
<name>T0BU13_ALIAG</name>
<accession>T0BU13</accession>
<dbReference type="GO" id="GO:0008168">
    <property type="term" value="F:methyltransferase activity"/>
    <property type="evidence" value="ECO:0007669"/>
    <property type="project" value="UniProtKB-KW"/>
</dbReference>
<dbReference type="Pfam" id="PF13649">
    <property type="entry name" value="Methyltransf_25"/>
    <property type="match status" value="1"/>
</dbReference>
<dbReference type="OrthoDB" id="9811589at2"/>
<dbReference type="Gene3D" id="2.20.25.110">
    <property type="entry name" value="S-adenosyl-L-methionine-dependent methyltransferases"/>
    <property type="match status" value="1"/>
</dbReference>
<accession>A0A9E6ZE85</accession>
<dbReference type="InterPro" id="IPR041698">
    <property type="entry name" value="Methyltransf_25"/>
</dbReference>
<evidence type="ECO:0000256" key="2">
    <source>
        <dbReference type="ARBA" id="ARBA00022679"/>
    </source>
</evidence>
<sequence>MTAYEQFASVYDIFMADAPYQPWLHLIESRWQIANFHVADVGCGTGTLTVPLAAKARTCVGVDASEAMLAQAQERAFDARVHVELLCQDVRALRLPRPVDLAVSTCDVVNYIPGTDLRQVFQAVHDALVPGGTFAFDIIGPTRLAALADGYWHQIEEDAVLLHETRVVGQTIEHEVHAFVQVDDGLYERVEEQHLQYFHSEADISAALRDCGFDVCEVLADFAHKQTDAADRLVFITRA</sequence>
<proteinExistence type="predicted"/>
<dbReference type="PANTHER" id="PTHR43861">
    <property type="entry name" value="TRANS-ACONITATE 2-METHYLTRANSFERASE-RELATED"/>
    <property type="match status" value="1"/>
</dbReference>
<dbReference type="GO" id="GO:0032259">
    <property type="term" value="P:methylation"/>
    <property type="evidence" value="ECO:0007669"/>
    <property type="project" value="UniProtKB-KW"/>
</dbReference>
<dbReference type="KEGG" id="aaco:K1I37_14695"/>
<dbReference type="Proteomes" id="UP000829401">
    <property type="component" value="Chromosome"/>
</dbReference>
<dbReference type="STRING" id="1356854.N007_11125"/>
<keyword evidence="2" id="KW-0808">Transferase</keyword>
<organism evidence="3 4">
    <name type="scientific">Alicyclobacillus acidoterrestris (strain ATCC 49025 / DSM 3922 / CIP 106132 / NCIMB 13137 / GD3B)</name>
    <dbReference type="NCBI Taxonomy" id="1356854"/>
    <lineage>
        <taxon>Bacteria</taxon>
        <taxon>Bacillati</taxon>
        <taxon>Bacillota</taxon>
        <taxon>Bacilli</taxon>
        <taxon>Bacillales</taxon>
        <taxon>Alicyclobacillaceae</taxon>
        <taxon>Alicyclobacillus</taxon>
    </lineage>
</organism>
<dbReference type="PANTHER" id="PTHR43861:SF1">
    <property type="entry name" value="TRANS-ACONITATE 2-METHYLTRANSFERASE"/>
    <property type="match status" value="1"/>
</dbReference>
<keyword evidence="4" id="KW-1185">Reference proteome</keyword>
<dbReference type="eggNOG" id="COG2226">
    <property type="taxonomic scope" value="Bacteria"/>
</dbReference>
<keyword evidence="1 3" id="KW-0489">Methyltransferase</keyword>
<dbReference type="CDD" id="cd02440">
    <property type="entry name" value="AdoMet_MTases"/>
    <property type="match status" value="1"/>
</dbReference>
<dbReference type="SUPFAM" id="SSF53335">
    <property type="entry name" value="S-adenosyl-L-methionine-dependent methyltransferases"/>
    <property type="match status" value="1"/>
</dbReference>
<dbReference type="EMBL" id="CP080467">
    <property type="protein sequence ID" value="UNO47922.1"/>
    <property type="molecule type" value="Genomic_DNA"/>
</dbReference>
<dbReference type="InterPro" id="IPR029063">
    <property type="entry name" value="SAM-dependent_MTases_sf"/>
</dbReference>